<keyword evidence="5" id="KW-1185">Reference proteome</keyword>
<accession>A0AAV4LCM1</accession>
<evidence type="ECO:0000259" key="3">
    <source>
        <dbReference type="SMART" id="SM00829"/>
    </source>
</evidence>
<dbReference type="RefSeq" id="WP_282198625.1">
    <property type="nucleotide sequence ID" value="NZ_BOQE01000001.1"/>
</dbReference>
<dbReference type="EMBL" id="BOQE01000001">
    <property type="protein sequence ID" value="GIM45424.1"/>
    <property type="molecule type" value="Genomic_DNA"/>
</dbReference>
<dbReference type="SMART" id="SM00829">
    <property type="entry name" value="PKS_ER"/>
    <property type="match status" value="1"/>
</dbReference>
<dbReference type="InterPro" id="IPR051603">
    <property type="entry name" value="Zinc-ADH_QOR/CCCR"/>
</dbReference>
<dbReference type="Proteomes" id="UP001057291">
    <property type="component" value="Unassembled WGS sequence"/>
</dbReference>
<evidence type="ECO:0000313" key="4">
    <source>
        <dbReference type="EMBL" id="GIM45424.1"/>
    </source>
</evidence>
<dbReference type="PANTHER" id="PTHR44154">
    <property type="entry name" value="QUINONE OXIDOREDUCTASE"/>
    <property type="match status" value="1"/>
</dbReference>
<dbReference type="InterPro" id="IPR020843">
    <property type="entry name" value="ER"/>
</dbReference>
<evidence type="ECO:0000256" key="1">
    <source>
        <dbReference type="ARBA" id="ARBA00022857"/>
    </source>
</evidence>
<comment type="caution">
    <text evidence="4">The sequence shown here is derived from an EMBL/GenBank/DDBJ whole genome shotgun (WGS) entry which is preliminary data.</text>
</comment>
<dbReference type="CDD" id="cd08271">
    <property type="entry name" value="MDR5"/>
    <property type="match status" value="1"/>
</dbReference>
<protein>
    <submittedName>
        <fullName evidence="4">Alcohol dehydrogenase</fullName>
    </submittedName>
</protein>
<dbReference type="Pfam" id="PF08240">
    <property type="entry name" value="ADH_N"/>
    <property type="match status" value="1"/>
</dbReference>
<gene>
    <name evidence="4" type="ORF">DNHGIG_09730</name>
</gene>
<dbReference type="GO" id="GO:0016491">
    <property type="term" value="F:oxidoreductase activity"/>
    <property type="evidence" value="ECO:0007669"/>
    <property type="project" value="InterPro"/>
</dbReference>
<sequence>MKAMVLDRPGSPETLRMADLPKPEPGPGEIRVRVLAVGLNPVDYKLAADGYLGWNYPFVLGLDVAGIVDALGEGVTEWSVGDRVFYHGDLSKPGGYAEYAITTAHTAARIPNGVSFTEAAALPCAGMTAYQALHRKAHIHAGETVLIQAGAGGVGGFAVQLANRSGARVITTCSARNRDYVLRLGAEEAIDYNAENMTERVMELTEGRGVDVVVDTVSGQSATAGLEMLAFNGRLVCIAGFPDFSKIRPFSKAVSIQEVALGAAHLSGDRVAQEDLRTMNQELAELVRTKQISPMLEQVIPFEKIPDGLAQLAQRHVRGKIVAEIR</sequence>
<dbReference type="Gene3D" id="3.90.180.10">
    <property type="entry name" value="Medium-chain alcohol dehydrogenases, catalytic domain"/>
    <property type="match status" value="1"/>
</dbReference>
<keyword evidence="1" id="KW-0521">NADP</keyword>
<evidence type="ECO:0000313" key="5">
    <source>
        <dbReference type="Proteomes" id="UP001057291"/>
    </source>
</evidence>
<evidence type="ECO:0000256" key="2">
    <source>
        <dbReference type="SAM" id="MobiDB-lite"/>
    </source>
</evidence>
<dbReference type="PANTHER" id="PTHR44154:SF1">
    <property type="entry name" value="QUINONE OXIDOREDUCTASE"/>
    <property type="match status" value="1"/>
</dbReference>
<dbReference type="AlphaFoldDB" id="A0AAV4LCM1"/>
<name>A0AAV4LCM1_9BACL</name>
<feature type="domain" description="Enoyl reductase (ER)" evidence="3">
    <location>
        <begin position="10"/>
        <end position="323"/>
    </location>
</feature>
<dbReference type="InterPro" id="IPR013154">
    <property type="entry name" value="ADH-like_N"/>
</dbReference>
<reference evidence="4" key="1">
    <citation type="journal article" date="2023" name="Int. J. Syst. Evol. Microbiol.">
        <title>Collibacillus ludicampi gen. nov., sp. nov., a new soil bacterium of the family Alicyclobacillaceae.</title>
        <authorList>
            <person name="Jojima T."/>
            <person name="Ioku Y."/>
            <person name="Fukuta Y."/>
            <person name="Shirasaka N."/>
            <person name="Matsumura Y."/>
            <person name="Mori M."/>
        </authorList>
    </citation>
    <scope>NUCLEOTIDE SEQUENCE</scope>
    <source>
        <strain evidence="4">TP075</strain>
    </source>
</reference>
<dbReference type="Pfam" id="PF00107">
    <property type="entry name" value="ADH_zinc_N"/>
    <property type="match status" value="1"/>
</dbReference>
<dbReference type="SUPFAM" id="SSF51735">
    <property type="entry name" value="NAD(P)-binding Rossmann-fold domains"/>
    <property type="match status" value="1"/>
</dbReference>
<dbReference type="InterPro" id="IPR011032">
    <property type="entry name" value="GroES-like_sf"/>
</dbReference>
<dbReference type="InterPro" id="IPR013149">
    <property type="entry name" value="ADH-like_C"/>
</dbReference>
<proteinExistence type="predicted"/>
<organism evidence="4 5">
    <name type="scientific">Collibacillus ludicampi</name>
    <dbReference type="NCBI Taxonomy" id="2771369"/>
    <lineage>
        <taxon>Bacteria</taxon>
        <taxon>Bacillati</taxon>
        <taxon>Bacillota</taxon>
        <taxon>Bacilli</taxon>
        <taxon>Bacillales</taxon>
        <taxon>Alicyclobacillaceae</taxon>
        <taxon>Collibacillus</taxon>
    </lineage>
</organism>
<dbReference type="Gene3D" id="3.40.50.720">
    <property type="entry name" value="NAD(P)-binding Rossmann-like Domain"/>
    <property type="match status" value="1"/>
</dbReference>
<dbReference type="SUPFAM" id="SSF50129">
    <property type="entry name" value="GroES-like"/>
    <property type="match status" value="1"/>
</dbReference>
<dbReference type="InterPro" id="IPR036291">
    <property type="entry name" value="NAD(P)-bd_dom_sf"/>
</dbReference>
<feature type="region of interest" description="Disordered" evidence="2">
    <location>
        <begin position="1"/>
        <end position="24"/>
    </location>
</feature>